<gene>
    <name evidence="1" type="ORF">BXY66_2444</name>
</gene>
<evidence type="ECO:0000313" key="1">
    <source>
        <dbReference type="EMBL" id="TCL01135.1"/>
    </source>
</evidence>
<reference evidence="1 2" key="1">
    <citation type="submission" date="2019-03" db="EMBL/GenBank/DDBJ databases">
        <title>Genomic Encyclopedia of Archaeal and Bacterial Type Strains, Phase II (KMG-II): from individual species to whole genera.</title>
        <authorList>
            <person name="Goeker M."/>
        </authorList>
    </citation>
    <scope>NUCLEOTIDE SEQUENCE [LARGE SCALE GENOMIC DNA]</scope>
    <source>
        <strain evidence="1 2">DSM 26433</strain>
    </source>
</reference>
<accession>A0A4R1N3M1</accession>
<dbReference type="OrthoDB" id="7866720at2"/>
<comment type="caution">
    <text evidence="1">The sequence shown here is derived from an EMBL/GenBank/DDBJ whole genome shotgun (WGS) entry which is preliminary data.</text>
</comment>
<evidence type="ECO:0000313" key="2">
    <source>
        <dbReference type="Proteomes" id="UP000295673"/>
    </source>
</evidence>
<proteinExistence type="predicted"/>
<evidence type="ECO:0008006" key="3">
    <source>
        <dbReference type="Google" id="ProtNLM"/>
    </source>
</evidence>
<organism evidence="1 2">
    <name type="scientific">Shimia isoporae</name>
    <dbReference type="NCBI Taxonomy" id="647720"/>
    <lineage>
        <taxon>Bacteria</taxon>
        <taxon>Pseudomonadati</taxon>
        <taxon>Pseudomonadota</taxon>
        <taxon>Alphaproteobacteria</taxon>
        <taxon>Rhodobacterales</taxon>
        <taxon>Roseobacteraceae</taxon>
    </lineage>
</organism>
<dbReference type="Proteomes" id="UP000295673">
    <property type="component" value="Unassembled WGS sequence"/>
</dbReference>
<sequence>MKRQFVKPRAPKRANPRGAFWLGWAFSTASLLAISASLFSEAVRVPDVRRYEGHFEPAAARHNLVVPAQVPLEAVLVHEGEGVVQGQRIALLNQRMLEDKIEHMRVSQEINALERDCLLNSSETPQSAIEASDALENLQAQAALRRCGIHHQAHQVSREALLRERQALSYGAHLKYREAIERLRLTEPAVQRILSLRAEIERNALRTAIAELDIAIAEQVTQQEKETLAKVISLESVARDIDRSMSHLKSFSAAPYLTAPQSGHVARLRNLPLHEAFANDTDLVQLVSELPNTFNASVVVPVEEAEMLTRGAKMLVQFSGLHVQTPPLSAKIADIHRTDPNSSGQLMTSVQIEVEVGSNLAPHAQAIVDSVRNGTGQSQISASFEDTSIKRILAPSLARLGEYF</sequence>
<dbReference type="EMBL" id="SMGR01000002">
    <property type="protein sequence ID" value="TCL01135.1"/>
    <property type="molecule type" value="Genomic_DNA"/>
</dbReference>
<dbReference type="RefSeq" id="WP_132860479.1">
    <property type="nucleotide sequence ID" value="NZ_SMGR01000002.1"/>
</dbReference>
<protein>
    <recommendedName>
        <fullName evidence="3">HlyD family secretion protein</fullName>
    </recommendedName>
</protein>
<dbReference type="AlphaFoldDB" id="A0A4R1N3M1"/>
<name>A0A4R1N3M1_9RHOB</name>
<keyword evidence="2" id="KW-1185">Reference proteome</keyword>